<dbReference type="EMBL" id="JACHCF010000005">
    <property type="protein sequence ID" value="MBB5621322.1"/>
    <property type="molecule type" value="Genomic_DNA"/>
</dbReference>
<dbReference type="AlphaFoldDB" id="A0A7W9DJK8"/>
<name>A0A7W9DJK8_9SPHI</name>
<accession>A0A7W9DJK8</accession>
<evidence type="ECO:0000313" key="8">
    <source>
        <dbReference type="EMBL" id="MBB5621322.1"/>
    </source>
</evidence>
<keyword evidence="3 6" id="KW-0732">Signal</keyword>
<dbReference type="PROSITE" id="PS51257">
    <property type="entry name" value="PROKAR_LIPOPROTEIN"/>
    <property type="match status" value="1"/>
</dbReference>
<evidence type="ECO:0000313" key="9">
    <source>
        <dbReference type="Proteomes" id="UP000537718"/>
    </source>
</evidence>
<dbReference type="PANTHER" id="PTHR12815:SF47">
    <property type="entry name" value="TRANSLOCATION AND ASSEMBLY MODULE SUBUNIT TAMA"/>
    <property type="match status" value="1"/>
</dbReference>
<dbReference type="PANTHER" id="PTHR12815">
    <property type="entry name" value="SORTING AND ASSEMBLY MACHINERY SAMM50 PROTEIN FAMILY MEMBER"/>
    <property type="match status" value="1"/>
</dbReference>
<dbReference type="InterPro" id="IPR039910">
    <property type="entry name" value="D15-like"/>
</dbReference>
<dbReference type="Pfam" id="PF01103">
    <property type="entry name" value="Omp85"/>
    <property type="match status" value="1"/>
</dbReference>
<evidence type="ECO:0000256" key="4">
    <source>
        <dbReference type="ARBA" id="ARBA00023136"/>
    </source>
</evidence>
<protein>
    <submittedName>
        <fullName evidence="8">Outer membrane translocation and assembly module TamA</fullName>
    </submittedName>
</protein>
<feature type="signal peptide" evidence="6">
    <location>
        <begin position="1"/>
        <end position="26"/>
    </location>
</feature>
<organism evidence="8 9">
    <name type="scientific">Pedobacter cryoconitis</name>
    <dbReference type="NCBI Taxonomy" id="188932"/>
    <lineage>
        <taxon>Bacteria</taxon>
        <taxon>Pseudomonadati</taxon>
        <taxon>Bacteroidota</taxon>
        <taxon>Sphingobacteriia</taxon>
        <taxon>Sphingobacteriales</taxon>
        <taxon>Sphingobacteriaceae</taxon>
        <taxon>Pedobacter</taxon>
    </lineage>
</organism>
<keyword evidence="4" id="KW-0472">Membrane</keyword>
<sequence>MKAYPICKKKFQFPAILLFIILFAAACSSTKFIESNQSIVKVVEIDSIPSRYKEEAMNYIQKDIRPASRLGINVGLYNIFYTLFKTKAVGKKAPVLDSTLVEISRGQVEKYLMSKGYFMAKVRSEIKVKNQRAQVDFIATPGPAFFIGKVTTTIPDPAVRKLYKEDKSFNSHLHEGVQYDDDSLSVEREQIYTMMKEHGYYDFSRPYVRFEVDSTLNKSRANVALFIDTPANKGSHTQYMIGETNILVAPSTEGFTDSITLNPRIFRGIRYTDLSKRFRRNPIVRYDFLKQGDVYDVNKETLTYDRLYELNVFKNVKIEYVKSKDSANILNPLIQLTPQKRMSNRVEGEVPFNAGTVGFTLSNTYTNNNIFRGAERFEFQVKGGLQSRIGQGGSLFSDIYQRDFSVSANLAVPRLMVPFSIPMMGKNGMPTTTFSTSYIYSLQKDFFVRRALLNSITYEWVETKSKLHSFTPLNFEYRFGGLLIDTNTVDGKTTFLNNIYNINLLTRKDLTIGMKYAYSLNANKLLLNKSFIYFRGNIDIAGNMLDGISKIIDTKHDPSTGDYAKILGLPFNQYVRPEVDIRWYKSLGLDRQFIARINGGVGVAYGNSVAVPFEKLFFAGGASGVRAWQARTLGPGNYNRGISLPTEQQRKISYGIDQLGQMHIEANLEYRYKLIDNFFGAKLKGAVFLDAGNVWNISPGNPNPETYFNFKNLGNQIGVGTGVGFRYDLQYFVFRFDVGLKLRDPQFEPKNQWVIEKLFSGRKEFQDAYKLANSPDTYRFFQYNFGIGLPF</sequence>
<keyword evidence="5" id="KW-0998">Cell outer membrane</keyword>
<feature type="chain" id="PRO_5031112513" evidence="6">
    <location>
        <begin position="27"/>
        <end position="791"/>
    </location>
</feature>
<reference evidence="8 9" key="1">
    <citation type="submission" date="2020-08" db="EMBL/GenBank/DDBJ databases">
        <title>Genomic Encyclopedia of Type Strains, Phase IV (KMG-V): Genome sequencing to study the core and pangenomes of soil and plant-associated prokaryotes.</title>
        <authorList>
            <person name="Whitman W."/>
        </authorList>
    </citation>
    <scope>NUCLEOTIDE SEQUENCE [LARGE SCALE GENOMIC DNA]</scope>
    <source>
        <strain evidence="8 9">MP7CTX6</strain>
    </source>
</reference>
<evidence type="ECO:0000259" key="7">
    <source>
        <dbReference type="Pfam" id="PF01103"/>
    </source>
</evidence>
<dbReference type="Gene3D" id="2.40.160.50">
    <property type="entry name" value="membrane protein fhac: a member of the omp85/tpsb transporter family"/>
    <property type="match status" value="1"/>
</dbReference>
<evidence type="ECO:0000256" key="1">
    <source>
        <dbReference type="ARBA" id="ARBA00004370"/>
    </source>
</evidence>
<dbReference type="InterPro" id="IPR000184">
    <property type="entry name" value="Bac_surfAg_D15"/>
</dbReference>
<dbReference type="Proteomes" id="UP000537718">
    <property type="component" value="Unassembled WGS sequence"/>
</dbReference>
<evidence type="ECO:0000256" key="2">
    <source>
        <dbReference type="ARBA" id="ARBA00022692"/>
    </source>
</evidence>
<proteinExistence type="predicted"/>
<evidence type="ECO:0000256" key="6">
    <source>
        <dbReference type="SAM" id="SignalP"/>
    </source>
</evidence>
<gene>
    <name evidence="8" type="ORF">HDE69_002383</name>
</gene>
<keyword evidence="2" id="KW-0812">Transmembrane</keyword>
<comment type="subcellular location">
    <subcellularLocation>
        <location evidence="1">Membrane</location>
    </subcellularLocation>
</comment>
<evidence type="ECO:0000256" key="3">
    <source>
        <dbReference type="ARBA" id="ARBA00022729"/>
    </source>
</evidence>
<evidence type="ECO:0000256" key="5">
    <source>
        <dbReference type="ARBA" id="ARBA00023237"/>
    </source>
</evidence>
<comment type="caution">
    <text evidence="8">The sequence shown here is derived from an EMBL/GenBank/DDBJ whole genome shotgun (WGS) entry which is preliminary data.</text>
</comment>
<dbReference type="RefSeq" id="WP_183867314.1">
    <property type="nucleotide sequence ID" value="NZ_JACHCF010000005.1"/>
</dbReference>
<dbReference type="GO" id="GO:0019867">
    <property type="term" value="C:outer membrane"/>
    <property type="evidence" value="ECO:0007669"/>
    <property type="project" value="InterPro"/>
</dbReference>
<feature type="domain" description="Bacterial surface antigen (D15)" evidence="7">
    <location>
        <begin position="572"/>
        <end position="752"/>
    </location>
</feature>